<name>A0ABS2R0U4_9BACI</name>
<dbReference type="SMART" id="SM00347">
    <property type="entry name" value="HTH_MARR"/>
    <property type="match status" value="1"/>
</dbReference>
<dbReference type="Proteomes" id="UP000823485">
    <property type="component" value="Unassembled WGS sequence"/>
</dbReference>
<accession>A0ABS2R0U4</accession>
<dbReference type="SUPFAM" id="SSF46785">
    <property type="entry name" value="Winged helix' DNA-binding domain"/>
    <property type="match status" value="1"/>
</dbReference>
<dbReference type="Gene3D" id="1.10.10.10">
    <property type="entry name" value="Winged helix-like DNA-binding domain superfamily/Winged helix DNA-binding domain"/>
    <property type="match status" value="1"/>
</dbReference>
<dbReference type="InterPro" id="IPR000835">
    <property type="entry name" value="HTH_MarR-typ"/>
</dbReference>
<keyword evidence="4" id="KW-1185">Reference proteome</keyword>
<gene>
    <name evidence="3" type="ORF">JOC94_000226</name>
</gene>
<comment type="caution">
    <text evidence="3">The sequence shown here is derived from an EMBL/GenBank/DDBJ whole genome shotgun (WGS) entry which is preliminary data.</text>
</comment>
<dbReference type="Pfam" id="PF01047">
    <property type="entry name" value="MarR"/>
    <property type="match status" value="1"/>
</dbReference>
<feature type="domain" description="HTH marR-type" evidence="2">
    <location>
        <begin position="6"/>
        <end position="139"/>
    </location>
</feature>
<dbReference type="PANTHER" id="PTHR33164">
    <property type="entry name" value="TRANSCRIPTIONAL REGULATOR, MARR FAMILY"/>
    <property type="match status" value="1"/>
</dbReference>
<dbReference type="PROSITE" id="PS50995">
    <property type="entry name" value="HTH_MARR_2"/>
    <property type="match status" value="1"/>
</dbReference>
<evidence type="ECO:0000259" key="2">
    <source>
        <dbReference type="PROSITE" id="PS50995"/>
    </source>
</evidence>
<dbReference type="PRINTS" id="PR00598">
    <property type="entry name" value="HTHMARR"/>
</dbReference>
<dbReference type="GO" id="GO:0003677">
    <property type="term" value="F:DNA binding"/>
    <property type="evidence" value="ECO:0007669"/>
    <property type="project" value="UniProtKB-KW"/>
</dbReference>
<dbReference type="InterPro" id="IPR036390">
    <property type="entry name" value="WH_DNA-bd_sf"/>
</dbReference>
<keyword evidence="1 3" id="KW-0238">DNA-binding</keyword>
<evidence type="ECO:0000256" key="1">
    <source>
        <dbReference type="ARBA" id="ARBA00023125"/>
    </source>
</evidence>
<dbReference type="InterPro" id="IPR039422">
    <property type="entry name" value="MarR/SlyA-like"/>
</dbReference>
<reference evidence="3 4" key="1">
    <citation type="submission" date="2021-01" db="EMBL/GenBank/DDBJ databases">
        <title>Genomic Encyclopedia of Type Strains, Phase IV (KMG-IV): sequencing the most valuable type-strain genomes for metagenomic binning, comparative biology and taxonomic classification.</title>
        <authorList>
            <person name="Goeker M."/>
        </authorList>
    </citation>
    <scope>NUCLEOTIDE SEQUENCE [LARGE SCALE GENOMIC DNA]</scope>
    <source>
        <strain evidence="3 4">DSM 105453</strain>
    </source>
</reference>
<sequence>MEKYREIEKFRYLILAAQRQGNKILMELLREIGVTPSQAEVIRILAEKEFLTLKELGQLLICEDGSPSRLVERMVKEGLIRREKDKNDARFIRMTLSPLGKEKHLLITKAEEQMYRKMTQLYTTKEIELANRVLSKLLLDTKFEYKFEQRGFSLHHNHDRN</sequence>
<organism evidence="3 4">
    <name type="scientific">Siminovitchia thermophila</name>
    <dbReference type="NCBI Taxonomy" id="1245522"/>
    <lineage>
        <taxon>Bacteria</taxon>
        <taxon>Bacillati</taxon>
        <taxon>Bacillota</taxon>
        <taxon>Bacilli</taxon>
        <taxon>Bacillales</taxon>
        <taxon>Bacillaceae</taxon>
        <taxon>Siminovitchia</taxon>
    </lineage>
</organism>
<dbReference type="PANTHER" id="PTHR33164:SF57">
    <property type="entry name" value="MARR-FAMILY TRANSCRIPTIONAL REGULATOR"/>
    <property type="match status" value="1"/>
</dbReference>
<evidence type="ECO:0000313" key="4">
    <source>
        <dbReference type="Proteomes" id="UP000823485"/>
    </source>
</evidence>
<dbReference type="RefSeq" id="WP_205177971.1">
    <property type="nucleotide sequence ID" value="NZ_JAFBFH010000001.1"/>
</dbReference>
<dbReference type="InterPro" id="IPR036388">
    <property type="entry name" value="WH-like_DNA-bd_sf"/>
</dbReference>
<dbReference type="EMBL" id="JAFBFH010000001">
    <property type="protein sequence ID" value="MBM7713260.1"/>
    <property type="molecule type" value="Genomic_DNA"/>
</dbReference>
<evidence type="ECO:0000313" key="3">
    <source>
        <dbReference type="EMBL" id="MBM7713260.1"/>
    </source>
</evidence>
<protein>
    <submittedName>
        <fullName evidence="3">DNA-binding MarR family transcriptional regulator</fullName>
    </submittedName>
</protein>
<proteinExistence type="predicted"/>